<evidence type="ECO:0000256" key="4">
    <source>
        <dbReference type="ARBA" id="ARBA00022737"/>
    </source>
</evidence>
<keyword evidence="6" id="KW-0012">Acyltransferase</keyword>
<comment type="caution">
    <text evidence="9">The sequence shown here is derived from an EMBL/GenBank/DDBJ whole genome shotgun (WGS) entry which is preliminary data.</text>
</comment>
<dbReference type="PANTHER" id="PTHR43378:SF2">
    <property type="entry name" value="UDP-3-O-ACYLGLUCOSAMINE N-ACYLTRANSFERASE 1, MITOCHONDRIAL-RELATED"/>
    <property type="match status" value="1"/>
</dbReference>
<accession>X0RT31</accession>
<reference evidence="9" key="1">
    <citation type="journal article" date="2014" name="Front. Microbiol.">
        <title>High frequency of phylogenetically diverse reductive dehalogenase-homologous genes in deep subseafloor sedimentary metagenomes.</title>
        <authorList>
            <person name="Kawai M."/>
            <person name="Futagami T."/>
            <person name="Toyoda A."/>
            <person name="Takaki Y."/>
            <person name="Nishi S."/>
            <person name="Hori S."/>
            <person name="Arai W."/>
            <person name="Tsubouchi T."/>
            <person name="Morono Y."/>
            <person name="Uchiyama I."/>
            <person name="Ito T."/>
            <person name="Fujiyama A."/>
            <person name="Inagaki F."/>
            <person name="Takami H."/>
        </authorList>
    </citation>
    <scope>NUCLEOTIDE SEQUENCE</scope>
    <source>
        <strain evidence="9">Expedition CK06-06</strain>
    </source>
</reference>
<dbReference type="GO" id="GO:0016020">
    <property type="term" value="C:membrane"/>
    <property type="evidence" value="ECO:0007669"/>
    <property type="project" value="GOC"/>
</dbReference>
<evidence type="ECO:0000256" key="5">
    <source>
        <dbReference type="ARBA" id="ARBA00023098"/>
    </source>
</evidence>
<dbReference type="Gene3D" id="2.160.10.10">
    <property type="entry name" value="Hexapeptide repeat proteins"/>
    <property type="match status" value="1"/>
</dbReference>
<evidence type="ECO:0000256" key="3">
    <source>
        <dbReference type="ARBA" id="ARBA00022679"/>
    </source>
</evidence>
<keyword evidence="2" id="KW-0441">Lipid A biosynthesis</keyword>
<feature type="domain" description="UDP-3-O-[3-hydroxymyristoyl] glucosamine N-acyltransferase non-repeat region" evidence="8">
    <location>
        <begin position="1"/>
        <end position="61"/>
    </location>
</feature>
<sequence length="327" mass="34423">TNIQPLDEAGPDDVSFLSDPKWAKHLEATKAGAVILKEEQPGAGFVQIIAADSYMAYARVAGVIAEGLYPRKAIGVAPGAFVAGSAALGEGCAIYPGAYVGERARLGKNVTLHPGACVGEDVEIGDDSTLFPNVVIYPRCRLGRRVRVHACTVIGNDGYSFAPAEDKKLVKIPQLGWAEIGDDVEIGPCSTIHRGALGATRIGRGAKLDALVLVAHNVQIGEDVRLVGQAGISGSSAVGDRSIVAGQAALAGHVKVGADIVLAARTGVSGDLRKPGVYWGTPAMPIDHAKRVQMTMTKLPEMRRELRDLRKRLAKLERTASNEGDRP</sequence>
<dbReference type="Pfam" id="PF04613">
    <property type="entry name" value="LpxD"/>
    <property type="match status" value="1"/>
</dbReference>
<dbReference type="HAMAP" id="MF_00523">
    <property type="entry name" value="LpxD"/>
    <property type="match status" value="1"/>
</dbReference>
<evidence type="ECO:0000256" key="6">
    <source>
        <dbReference type="ARBA" id="ARBA00023315"/>
    </source>
</evidence>
<dbReference type="PANTHER" id="PTHR43378">
    <property type="entry name" value="UDP-3-O-ACYLGLUCOSAMINE N-ACYLTRANSFERASE"/>
    <property type="match status" value="1"/>
</dbReference>
<evidence type="ECO:0000259" key="8">
    <source>
        <dbReference type="Pfam" id="PF04613"/>
    </source>
</evidence>
<keyword evidence="1" id="KW-0444">Lipid biosynthesis</keyword>
<name>X0RT31_9ZZZZ</name>
<dbReference type="CDD" id="cd03352">
    <property type="entry name" value="LbH_LpxD"/>
    <property type="match status" value="1"/>
</dbReference>
<evidence type="ECO:0000256" key="1">
    <source>
        <dbReference type="ARBA" id="ARBA00022516"/>
    </source>
</evidence>
<dbReference type="AlphaFoldDB" id="X0RT31"/>
<evidence type="ECO:0000256" key="2">
    <source>
        <dbReference type="ARBA" id="ARBA00022556"/>
    </source>
</evidence>
<protein>
    <recommendedName>
        <fullName evidence="8">UDP-3-O-[3-hydroxymyristoyl] glucosamine N-acyltransferase non-repeat region domain-containing protein</fullName>
    </recommendedName>
</protein>
<keyword evidence="3" id="KW-0808">Transferase</keyword>
<dbReference type="SUPFAM" id="SSF51161">
    <property type="entry name" value="Trimeric LpxA-like enzymes"/>
    <property type="match status" value="1"/>
</dbReference>
<evidence type="ECO:0000313" key="9">
    <source>
        <dbReference type="EMBL" id="GAF71938.1"/>
    </source>
</evidence>
<dbReference type="PROSITE" id="PS00101">
    <property type="entry name" value="HEXAPEP_TRANSFERASES"/>
    <property type="match status" value="1"/>
</dbReference>
<dbReference type="InterPro" id="IPR020573">
    <property type="entry name" value="UDP_GlcNAc_AcTrfase_non-rep"/>
</dbReference>
<dbReference type="InterPro" id="IPR007691">
    <property type="entry name" value="LpxD"/>
</dbReference>
<feature type="non-terminal residue" evidence="9">
    <location>
        <position position="1"/>
    </location>
</feature>
<dbReference type="InterPro" id="IPR001451">
    <property type="entry name" value="Hexapep"/>
</dbReference>
<evidence type="ECO:0000256" key="7">
    <source>
        <dbReference type="SAM" id="Coils"/>
    </source>
</evidence>
<dbReference type="InterPro" id="IPR018357">
    <property type="entry name" value="Hexapep_transf_CS"/>
</dbReference>
<gene>
    <name evidence="9" type="ORF">S01H1_12952</name>
</gene>
<keyword evidence="7" id="KW-0175">Coiled coil</keyword>
<dbReference type="GO" id="GO:0016410">
    <property type="term" value="F:N-acyltransferase activity"/>
    <property type="evidence" value="ECO:0007669"/>
    <property type="project" value="InterPro"/>
</dbReference>
<proteinExistence type="inferred from homology"/>
<feature type="coiled-coil region" evidence="7">
    <location>
        <begin position="299"/>
        <end position="326"/>
    </location>
</feature>
<dbReference type="EMBL" id="BARS01006666">
    <property type="protein sequence ID" value="GAF71938.1"/>
    <property type="molecule type" value="Genomic_DNA"/>
</dbReference>
<organism evidence="9">
    <name type="scientific">marine sediment metagenome</name>
    <dbReference type="NCBI Taxonomy" id="412755"/>
    <lineage>
        <taxon>unclassified sequences</taxon>
        <taxon>metagenomes</taxon>
        <taxon>ecological metagenomes</taxon>
    </lineage>
</organism>
<dbReference type="Pfam" id="PF00132">
    <property type="entry name" value="Hexapep"/>
    <property type="match status" value="1"/>
</dbReference>
<dbReference type="GO" id="GO:0009245">
    <property type="term" value="P:lipid A biosynthetic process"/>
    <property type="evidence" value="ECO:0007669"/>
    <property type="project" value="UniProtKB-KW"/>
</dbReference>
<dbReference type="NCBIfam" id="TIGR01853">
    <property type="entry name" value="lipid_A_lpxD"/>
    <property type="match status" value="1"/>
</dbReference>
<dbReference type="NCBIfam" id="NF002060">
    <property type="entry name" value="PRK00892.1"/>
    <property type="match status" value="1"/>
</dbReference>
<keyword evidence="5" id="KW-0443">Lipid metabolism</keyword>
<keyword evidence="4" id="KW-0677">Repeat</keyword>
<dbReference type="Gene3D" id="3.40.1390.10">
    <property type="entry name" value="MurE/MurF, N-terminal domain"/>
    <property type="match status" value="1"/>
</dbReference>
<dbReference type="InterPro" id="IPR011004">
    <property type="entry name" value="Trimer_LpxA-like_sf"/>
</dbReference>